<sequence length="73" mass="8003">MGYVLGHLPICYLGLPLLSVDNILRSYPWMGKEEGRGGVKVAWGEFGFSVGGLGEAYILKGRSLWLMDSEVGR</sequence>
<organism evidence="2 4">
    <name type="scientific">Cucumis melo var. makuwa</name>
    <name type="common">Oriental melon</name>
    <dbReference type="NCBI Taxonomy" id="1194695"/>
    <lineage>
        <taxon>Eukaryota</taxon>
        <taxon>Viridiplantae</taxon>
        <taxon>Streptophyta</taxon>
        <taxon>Embryophyta</taxon>
        <taxon>Tracheophyta</taxon>
        <taxon>Spermatophyta</taxon>
        <taxon>Magnoliopsida</taxon>
        <taxon>eudicotyledons</taxon>
        <taxon>Gunneridae</taxon>
        <taxon>Pentapetalae</taxon>
        <taxon>rosids</taxon>
        <taxon>fabids</taxon>
        <taxon>Cucurbitales</taxon>
        <taxon>Cucurbitaceae</taxon>
        <taxon>Benincaseae</taxon>
        <taxon>Cucumis</taxon>
    </lineage>
</organism>
<dbReference type="Proteomes" id="UP000321393">
    <property type="component" value="Unassembled WGS sequence"/>
</dbReference>
<dbReference type="EMBL" id="SSTE01020899">
    <property type="protein sequence ID" value="KAA0033231.1"/>
    <property type="molecule type" value="Genomic_DNA"/>
</dbReference>
<evidence type="ECO:0000313" key="1">
    <source>
        <dbReference type="EMBL" id="KAA0033231.1"/>
    </source>
</evidence>
<dbReference type="EMBL" id="SSTD01017792">
    <property type="protein sequence ID" value="TYJ98811.1"/>
    <property type="molecule type" value="Genomic_DNA"/>
</dbReference>
<dbReference type="OrthoDB" id="1938625at2759"/>
<evidence type="ECO:0000313" key="3">
    <source>
        <dbReference type="Proteomes" id="UP000321393"/>
    </source>
</evidence>
<evidence type="ECO:0000313" key="2">
    <source>
        <dbReference type="EMBL" id="TYJ98811.1"/>
    </source>
</evidence>
<evidence type="ECO:0000313" key="4">
    <source>
        <dbReference type="Proteomes" id="UP000321947"/>
    </source>
</evidence>
<name>A0A5D3BJC8_CUCMM</name>
<comment type="caution">
    <text evidence="2">The sequence shown here is derived from an EMBL/GenBank/DDBJ whole genome shotgun (WGS) entry which is preliminary data.</text>
</comment>
<protein>
    <submittedName>
        <fullName evidence="2">Uncharacterized protein</fullName>
    </submittedName>
</protein>
<dbReference type="AlphaFoldDB" id="A0A5D3BJC8"/>
<accession>A0A5D3BJC8</accession>
<proteinExistence type="predicted"/>
<dbReference type="Proteomes" id="UP000321947">
    <property type="component" value="Unassembled WGS sequence"/>
</dbReference>
<gene>
    <name evidence="2" type="ORF">E5676_scaffold703G00100</name>
    <name evidence="1" type="ORF">E6C27_scaffold845G00210</name>
</gene>
<reference evidence="3 4" key="1">
    <citation type="submission" date="2019-08" db="EMBL/GenBank/DDBJ databases">
        <title>Draft genome sequences of two oriental melons (Cucumis melo L. var makuwa).</title>
        <authorList>
            <person name="Kwon S.-Y."/>
        </authorList>
    </citation>
    <scope>NUCLEOTIDE SEQUENCE [LARGE SCALE GENOMIC DNA]</scope>
    <source>
        <strain evidence="4">cv. Chang Bougi</strain>
        <strain evidence="3">cv. SW 3</strain>
        <tissue evidence="2">Leaf</tissue>
    </source>
</reference>